<protein>
    <submittedName>
        <fullName evidence="2">Uncharacterized protein</fullName>
    </submittedName>
</protein>
<keyword evidence="1" id="KW-0472">Membrane</keyword>
<feature type="transmembrane region" description="Helical" evidence="1">
    <location>
        <begin position="48"/>
        <end position="68"/>
    </location>
</feature>
<reference evidence="2" key="1">
    <citation type="submission" date="2023-08" db="EMBL/GenBank/DDBJ databases">
        <title>Isolation and Characterization of Rhodococcus erythropolis MGMM8.</title>
        <authorList>
            <person name="Diabankana R.G.C."/>
            <person name="Afordoanyi D.M."/>
            <person name="Validov S.Z."/>
        </authorList>
    </citation>
    <scope>NUCLEOTIDE SEQUENCE</scope>
    <source>
        <strain evidence="2">MGMM8</strain>
    </source>
</reference>
<dbReference type="EMBL" id="CP124545">
    <property type="protein sequence ID" value="WMN01938.1"/>
    <property type="molecule type" value="Genomic_DNA"/>
</dbReference>
<organism evidence="2 3">
    <name type="scientific">Rhodococcus erythropolis</name>
    <name type="common">Arthrobacter picolinophilus</name>
    <dbReference type="NCBI Taxonomy" id="1833"/>
    <lineage>
        <taxon>Bacteria</taxon>
        <taxon>Bacillati</taxon>
        <taxon>Actinomycetota</taxon>
        <taxon>Actinomycetes</taxon>
        <taxon>Mycobacteriales</taxon>
        <taxon>Nocardiaceae</taxon>
        <taxon>Rhodococcus</taxon>
        <taxon>Rhodococcus erythropolis group</taxon>
    </lineage>
</organism>
<keyword evidence="1" id="KW-1133">Transmembrane helix</keyword>
<keyword evidence="1" id="KW-0812">Transmembrane</keyword>
<sequence>MSTKNTNEPRQVEHIGFAAGVMTYSIASGLILAGPIAGWIDGSLATGLWWGVLTFPIGIGLAVSTYGWRWEEKRFQAAGIAATAEILAVNRIQDSDEGQGTAELTVRISGPGFDPFDAGCEVPIGGVRPQVGDQRAVMVERSNLTFAIGYGHLFQQH</sequence>
<dbReference type="RefSeq" id="WP_308371506.1">
    <property type="nucleotide sequence ID" value="NZ_CP124545.1"/>
</dbReference>
<feature type="transmembrane region" description="Helical" evidence="1">
    <location>
        <begin position="12"/>
        <end position="36"/>
    </location>
</feature>
<name>A0AAX4A050_RHOER</name>
<evidence type="ECO:0000313" key="3">
    <source>
        <dbReference type="Proteomes" id="UP001230933"/>
    </source>
</evidence>
<dbReference type="AlphaFoldDB" id="A0AAX4A050"/>
<evidence type="ECO:0000256" key="1">
    <source>
        <dbReference type="SAM" id="Phobius"/>
    </source>
</evidence>
<proteinExistence type="predicted"/>
<accession>A0AAX4A050</accession>
<evidence type="ECO:0000313" key="2">
    <source>
        <dbReference type="EMBL" id="WMN01938.1"/>
    </source>
</evidence>
<gene>
    <name evidence="2" type="ORF">QIE55_32105</name>
</gene>
<dbReference type="Proteomes" id="UP001230933">
    <property type="component" value="Chromosome"/>
</dbReference>